<sequence>FTTHCLQRGGAQYRFMFAPMGQRWSLSIIRWWGGWAVGEQVDTLMRYLLDSLHSYEIGHGDALYPFRTEPDKSFMAEHNKQILTKLDGLVSQGQRGGQSDTPAVATQLMELAGLLQRTSVSSQSHIISATTSCVNQVSIILCLVPPPSEISGPEAPSLQQLPSGNTSSDEDPDTGITAVLPVSGAIIPAVGRDCDAWKRAIAQWYHGDPSQGLHVPLKDWPASWHTGSMRLVTGTLYSNRKLLAEEYESFGCDNQRFMETYPECQKITSLLTAIRRQKGRARRS</sequence>
<evidence type="ECO:0000256" key="1">
    <source>
        <dbReference type="SAM" id="MobiDB-lite"/>
    </source>
</evidence>
<name>A0AAV9ZXS0_9AGAR</name>
<organism evidence="2 3">
    <name type="scientific">Favolaschia claudopus</name>
    <dbReference type="NCBI Taxonomy" id="2862362"/>
    <lineage>
        <taxon>Eukaryota</taxon>
        <taxon>Fungi</taxon>
        <taxon>Dikarya</taxon>
        <taxon>Basidiomycota</taxon>
        <taxon>Agaricomycotina</taxon>
        <taxon>Agaricomycetes</taxon>
        <taxon>Agaricomycetidae</taxon>
        <taxon>Agaricales</taxon>
        <taxon>Marasmiineae</taxon>
        <taxon>Mycenaceae</taxon>
        <taxon>Favolaschia</taxon>
    </lineage>
</organism>
<feature type="non-terminal residue" evidence="2">
    <location>
        <position position="1"/>
    </location>
</feature>
<dbReference type="AlphaFoldDB" id="A0AAV9ZXS0"/>
<keyword evidence="3" id="KW-1185">Reference proteome</keyword>
<protein>
    <submittedName>
        <fullName evidence="2">Uncharacterized protein</fullName>
    </submittedName>
</protein>
<dbReference type="Proteomes" id="UP001362999">
    <property type="component" value="Unassembled WGS sequence"/>
</dbReference>
<reference evidence="2 3" key="1">
    <citation type="journal article" date="2024" name="J Genomics">
        <title>Draft genome sequencing and assembly of Favolaschia claudopus CIRM-BRFM 2984 isolated from oak limbs.</title>
        <authorList>
            <person name="Navarro D."/>
            <person name="Drula E."/>
            <person name="Chaduli D."/>
            <person name="Cazenave R."/>
            <person name="Ahrendt S."/>
            <person name="Wang J."/>
            <person name="Lipzen A."/>
            <person name="Daum C."/>
            <person name="Barry K."/>
            <person name="Grigoriev I.V."/>
            <person name="Favel A."/>
            <person name="Rosso M.N."/>
            <person name="Martin F."/>
        </authorList>
    </citation>
    <scope>NUCLEOTIDE SEQUENCE [LARGE SCALE GENOMIC DNA]</scope>
    <source>
        <strain evidence="2 3">CIRM-BRFM 2984</strain>
    </source>
</reference>
<comment type="caution">
    <text evidence="2">The sequence shown here is derived from an EMBL/GenBank/DDBJ whole genome shotgun (WGS) entry which is preliminary data.</text>
</comment>
<gene>
    <name evidence="2" type="ORF">R3P38DRAFT_2566224</name>
</gene>
<evidence type="ECO:0000313" key="2">
    <source>
        <dbReference type="EMBL" id="KAK6996058.1"/>
    </source>
</evidence>
<feature type="compositionally biased region" description="Polar residues" evidence="1">
    <location>
        <begin position="157"/>
        <end position="167"/>
    </location>
</feature>
<proteinExistence type="predicted"/>
<feature type="region of interest" description="Disordered" evidence="1">
    <location>
        <begin position="151"/>
        <end position="175"/>
    </location>
</feature>
<evidence type="ECO:0000313" key="3">
    <source>
        <dbReference type="Proteomes" id="UP001362999"/>
    </source>
</evidence>
<accession>A0AAV9ZXS0</accession>
<dbReference type="EMBL" id="JAWWNJ010000099">
    <property type="protein sequence ID" value="KAK6996058.1"/>
    <property type="molecule type" value="Genomic_DNA"/>
</dbReference>